<proteinExistence type="predicted"/>
<sequence>MFNEIFTPQIKTVVETRMSRGGVKFLKFELNYQLLDCFLDLIRMA</sequence>
<organism evidence="1 2">
    <name type="scientific">Paramecium pentaurelia</name>
    <dbReference type="NCBI Taxonomy" id="43138"/>
    <lineage>
        <taxon>Eukaryota</taxon>
        <taxon>Sar</taxon>
        <taxon>Alveolata</taxon>
        <taxon>Ciliophora</taxon>
        <taxon>Intramacronucleata</taxon>
        <taxon>Oligohymenophorea</taxon>
        <taxon>Peniculida</taxon>
        <taxon>Parameciidae</taxon>
        <taxon>Paramecium</taxon>
    </lineage>
</organism>
<comment type="caution">
    <text evidence="1">The sequence shown here is derived from an EMBL/GenBank/DDBJ whole genome shotgun (WGS) entry which is preliminary data.</text>
</comment>
<accession>A0A8S1TX38</accession>
<dbReference type="EMBL" id="CAJJDO010000029">
    <property type="protein sequence ID" value="CAD8156720.1"/>
    <property type="molecule type" value="Genomic_DNA"/>
</dbReference>
<protein>
    <submittedName>
        <fullName evidence="1">Uncharacterized protein</fullName>
    </submittedName>
</protein>
<dbReference type="AlphaFoldDB" id="A0A8S1TX38"/>
<evidence type="ECO:0000313" key="2">
    <source>
        <dbReference type="Proteomes" id="UP000689195"/>
    </source>
</evidence>
<reference evidence="1" key="1">
    <citation type="submission" date="2021-01" db="EMBL/GenBank/DDBJ databases">
        <authorList>
            <consortium name="Genoscope - CEA"/>
            <person name="William W."/>
        </authorList>
    </citation>
    <scope>NUCLEOTIDE SEQUENCE</scope>
</reference>
<gene>
    <name evidence="1" type="ORF">PPENT_87.1.T0290135</name>
</gene>
<evidence type="ECO:0000313" key="1">
    <source>
        <dbReference type="EMBL" id="CAD8156720.1"/>
    </source>
</evidence>
<keyword evidence="2" id="KW-1185">Reference proteome</keyword>
<dbReference type="Proteomes" id="UP000689195">
    <property type="component" value="Unassembled WGS sequence"/>
</dbReference>
<dbReference type="OrthoDB" id="299362at2759"/>
<name>A0A8S1TX38_9CILI</name>